<evidence type="ECO:0000313" key="3">
    <source>
        <dbReference type="Proteomes" id="UP000442707"/>
    </source>
</evidence>
<evidence type="ECO:0000313" key="2">
    <source>
        <dbReference type="EMBL" id="KAB1140704.1"/>
    </source>
</evidence>
<comment type="caution">
    <text evidence="2">The sequence shown here is derived from an EMBL/GenBank/DDBJ whole genome shotgun (WGS) entry which is preliminary data.</text>
</comment>
<keyword evidence="1" id="KW-0472">Membrane</keyword>
<feature type="transmembrane region" description="Helical" evidence="1">
    <location>
        <begin position="101"/>
        <end position="124"/>
    </location>
</feature>
<feature type="transmembrane region" description="Helical" evidence="1">
    <location>
        <begin position="130"/>
        <end position="150"/>
    </location>
</feature>
<sequence length="152" mass="16439">MTISSSPAATDKKLTAAYVLTVAASALTLLGLYVLDWFPDHVWGGQTFLEYRTEHLADRGDSGLQGWEYLGDTYFQFGYLVQTAAFVLLPFVVARYNRWHWLAALAVLGAAWQVAGMSAAAIVNTTFAPAMGPLAGILAVIGWVLARVAVNE</sequence>
<protein>
    <submittedName>
        <fullName evidence="2">Uncharacterized protein</fullName>
    </submittedName>
</protein>
<dbReference type="EMBL" id="VZRB01000039">
    <property type="protein sequence ID" value="KAB1140704.1"/>
    <property type="molecule type" value="Genomic_DNA"/>
</dbReference>
<dbReference type="RefSeq" id="WP_150956654.1">
    <property type="nucleotide sequence ID" value="NZ_VZRB01000039.1"/>
</dbReference>
<proteinExistence type="predicted"/>
<gene>
    <name evidence="2" type="ORF">F7R91_35230</name>
</gene>
<keyword evidence="3" id="KW-1185">Reference proteome</keyword>
<organism evidence="2 3">
    <name type="scientific">Streptomyces luteolifulvus</name>
    <dbReference type="NCBI Taxonomy" id="2615112"/>
    <lineage>
        <taxon>Bacteria</taxon>
        <taxon>Bacillati</taxon>
        <taxon>Actinomycetota</taxon>
        <taxon>Actinomycetes</taxon>
        <taxon>Kitasatosporales</taxon>
        <taxon>Streptomycetaceae</taxon>
        <taxon>Streptomyces</taxon>
    </lineage>
</organism>
<keyword evidence="1" id="KW-0812">Transmembrane</keyword>
<reference evidence="2 3" key="1">
    <citation type="submission" date="2019-09" db="EMBL/GenBank/DDBJ databases">
        <title>Screening of Novel Bioactive Compounds from Soil-Associated.</title>
        <authorList>
            <person name="Zhao S."/>
        </authorList>
    </citation>
    <scope>NUCLEOTIDE SEQUENCE [LARGE SCALE GENOMIC DNA]</scope>
    <source>
        <strain evidence="2 3">HIT-DPA4</strain>
    </source>
</reference>
<name>A0A6H9UQI7_9ACTN</name>
<feature type="transmembrane region" description="Helical" evidence="1">
    <location>
        <begin position="16"/>
        <end position="35"/>
    </location>
</feature>
<dbReference type="Proteomes" id="UP000442707">
    <property type="component" value="Unassembled WGS sequence"/>
</dbReference>
<dbReference type="AlphaFoldDB" id="A0A6H9UQI7"/>
<evidence type="ECO:0000256" key="1">
    <source>
        <dbReference type="SAM" id="Phobius"/>
    </source>
</evidence>
<feature type="transmembrane region" description="Helical" evidence="1">
    <location>
        <begin position="74"/>
        <end position="94"/>
    </location>
</feature>
<keyword evidence="1" id="KW-1133">Transmembrane helix</keyword>
<accession>A0A6H9UQI7</accession>